<organism evidence="5 6">
    <name type="scientific">Alteromonas pelagimontana</name>
    <dbReference type="NCBI Taxonomy" id="1858656"/>
    <lineage>
        <taxon>Bacteria</taxon>
        <taxon>Pseudomonadati</taxon>
        <taxon>Pseudomonadota</taxon>
        <taxon>Gammaproteobacteria</taxon>
        <taxon>Alteromonadales</taxon>
        <taxon>Alteromonadaceae</taxon>
        <taxon>Alteromonas/Salinimonas group</taxon>
        <taxon>Alteromonas</taxon>
    </lineage>
</organism>
<protein>
    <submittedName>
        <fullName evidence="5">Alpha-amylase</fullName>
    </submittedName>
</protein>
<dbReference type="EMBL" id="CP052766">
    <property type="protein sequence ID" value="QJR82539.1"/>
    <property type="molecule type" value="Genomic_DNA"/>
</dbReference>
<reference evidence="5 6" key="2">
    <citation type="submission" date="2020-04" db="EMBL/GenBank/DDBJ databases">
        <title>Complete genome sequence of Alteromonas pelagimontana 5.12T.</title>
        <authorList>
            <person name="Sinha R.K."/>
            <person name="Krishnan K.P."/>
            <person name="Kurian J.P."/>
        </authorList>
    </citation>
    <scope>NUCLEOTIDE SEQUENCE [LARGE SCALE GENOMIC DNA]</scope>
    <source>
        <strain evidence="5 6">5.12</strain>
    </source>
</reference>
<dbReference type="SUPFAM" id="SSF51011">
    <property type="entry name" value="Glycosyl hydrolase domain"/>
    <property type="match status" value="1"/>
</dbReference>
<evidence type="ECO:0000256" key="3">
    <source>
        <dbReference type="SAM" id="SignalP"/>
    </source>
</evidence>
<dbReference type="InterPro" id="IPR014756">
    <property type="entry name" value="Ig_E-set"/>
</dbReference>
<dbReference type="InterPro" id="IPR013780">
    <property type="entry name" value="Glyco_hydro_b"/>
</dbReference>
<feature type="chain" id="PRO_5029016056" evidence="3">
    <location>
        <begin position="24"/>
        <end position="615"/>
    </location>
</feature>
<gene>
    <name evidence="5" type="ORF">CA267_018155</name>
</gene>
<dbReference type="Pfam" id="PF09087">
    <property type="entry name" value="Cyc-maltodext_N"/>
    <property type="match status" value="1"/>
</dbReference>
<accession>A0A6M4MHF1</accession>
<dbReference type="InterPro" id="IPR015171">
    <property type="entry name" value="Cyc-maltodext_N"/>
</dbReference>
<dbReference type="Gene3D" id="3.20.20.80">
    <property type="entry name" value="Glycosidases"/>
    <property type="match status" value="1"/>
</dbReference>
<dbReference type="Gene3D" id="2.60.40.10">
    <property type="entry name" value="Immunoglobulins"/>
    <property type="match status" value="1"/>
</dbReference>
<reference evidence="6" key="1">
    <citation type="submission" date="2014-12" db="EMBL/GenBank/DDBJ databases">
        <title>Complete genome sequence of a multi-drug resistant Klebsiella pneumoniae.</title>
        <authorList>
            <person name="Hua X."/>
            <person name="Chen Q."/>
            <person name="Li X."/>
            <person name="Feng Y."/>
            <person name="Ruan Z."/>
            <person name="Yu Y."/>
        </authorList>
    </citation>
    <scope>NUCLEOTIDE SEQUENCE [LARGE SCALE GENOMIC DNA]</scope>
    <source>
        <strain evidence="6">5.12</strain>
    </source>
</reference>
<dbReference type="InterPro" id="IPR017853">
    <property type="entry name" value="GH"/>
</dbReference>
<evidence type="ECO:0000256" key="2">
    <source>
        <dbReference type="ARBA" id="ARBA00023295"/>
    </source>
</evidence>
<dbReference type="InterPro" id="IPR006047">
    <property type="entry name" value="GH13_cat_dom"/>
</dbReference>
<evidence type="ECO:0000259" key="4">
    <source>
        <dbReference type="SMART" id="SM00642"/>
    </source>
</evidence>
<dbReference type="SUPFAM" id="SSF81296">
    <property type="entry name" value="E set domains"/>
    <property type="match status" value="1"/>
</dbReference>
<keyword evidence="6" id="KW-1185">Reference proteome</keyword>
<sequence length="615" mass="69923">MPNLKTVISLCLSFALWSGISNAAVVSPPNWWVGMESSELQLMVYEPNIAHSKVSTDYPGVTIKKVSSLDSPNYLFIDLVIEDAAAGQLTLEFIKEGHTVTTVEYELASRRKNSAQRQGFSSKDAIYLLTPDRFANGDTRNDNVQGYTERLDRTTPGGRHGGDVQGIIDHLDYLKEMGFTQIWTMPLLENAMDSYSYHGYAITDYYQLDPRYGTNELYKTLSAKARDKGIGVIMDMVLNHIGSSHSWMTDAPSKDWIHNRGEFTPTTHQRESLHDPHGVKEDQQAFSDGWFVPSMPDLNQQNRFLATYLIQNAIWWVEYADLSGIRVDTYSYSDRAFLSEWTRRLMQEYPDFNIVGEEWSTNPLITSYWQRGTNRYDDYKSYLPSVMDFPLQAQIAPALKEKESWETGLKSLYDILTSDFIYGDPYNLVVFADNHDMSRIFTQLDESQALWDMAMTYVLTTRGIPQIFYGTEILMGNAGTEDHGIIRSDFPGGWKGDKVNAFTGEGLSDHQRQAQQRVRSLLHLRQNHPVVATGRLTHFAPVDGVYVYLRHQDDINEAVLVVINKQAKDINLKLKRFASHLAPFAIAKKLDSQQSRALENTLPVPANSATVWILQ</sequence>
<dbReference type="InterPro" id="IPR019492">
    <property type="entry name" value="Cyclo-malto-dextrinase_C"/>
</dbReference>
<dbReference type="InterPro" id="IPR013783">
    <property type="entry name" value="Ig-like_fold"/>
</dbReference>
<dbReference type="SUPFAM" id="SSF51445">
    <property type="entry name" value="(Trans)glycosidases"/>
    <property type="match status" value="1"/>
</dbReference>
<dbReference type="Pfam" id="PF10438">
    <property type="entry name" value="Cyc-maltodext_C"/>
    <property type="match status" value="1"/>
</dbReference>
<dbReference type="RefSeq" id="WP_075609478.1">
    <property type="nucleotide sequence ID" value="NZ_CP052766.1"/>
</dbReference>
<dbReference type="GO" id="GO:0005975">
    <property type="term" value="P:carbohydrate metabolic process"/>
    <property type="evidence" value="ECO:0007669"/>
    <property type="project" value="InterPro"/>
</dbReference>
<dbReference type="Proteomes" id="UP000219285">
    <property type="component" value="Chromosome"/>
</dbReference>
<dbReference type="Pfam" id="PF00128">
    <property type="entry name" value="Alpha-amylase"/>
    <property type="match status" value="1"/>
</dbReference>
<proteinExistence type="predicted"/>
<feature type="domain" description="Glycosyl hydrolase family 13 catalytic" evidence="4">
    <location>
        <begin position="128"/>
        <end position="525"/>
    </location>
</feature>
<dbReference type="OrthoDB" id="9805159at2"/>
<keyword evidence="2" id="KW-0326">Glycosidase</keyword>
<evidence type="ECO:0000313" key="5">
    <source>
        <dbReference type="EMBL" id="QJR82539.1"/>
    </source>
</evidence>
<feature type="signal peptide" evidence="3">
    <location>
        <begin position="1"/>
        <end position="23"/>
    </location>
</feature>
<dbReference type="GO" id="GO:0016798">
    <property type="term" value="F:hydrolase activity, acting on glycosyl bonds"/>
    <property type="evidence" value="ECO:0007669"/>
    <property type="project" value="UniProtKB-KW"/>
</dbReference>
<keyword evidence="1" id="KW-0378">Hydrolase</keyword>
<evidence type="ECO:0000313" key="6">
    <source>
        <dbReference type="Proteomes" id="UP000219285"/>
    </source>
</evidence>
<keyword evidence="3" id="KW-0732">Signal</keyword>
<evidence type="ECO:0000256" key="1">
    <source>
        <dbReference type="ARBA" id="ARBA00022801"/>
    </source>
</evidence>
<dbReference type="AlphaFoldDB" id="A0A6M4MHF1"/>
<dbReference type="SMART" id="SM00642">
    <property type="entry name" value="Aamy"/>
    <property type="match status" value="1"/>
</dbReference>
<name>A0A6M4MHF1_9ALTE</name>
<dbReference type="PANTHER" id="PTHR10357">
    <property type="entry name" value="ALPHA-AMYLASE FAMILY MEMBER"/>
    <property type="match status" value="1"/>
</dbReference>
<dbReference type="PANTHER" id="PTHR10357:SF210">
    <property type="entry name" value="MALTODEXTRIN GLUCOSIDASE"/>
    <property type="match status" value="1"/>
</dbReference>
<dbReference type="KEGG" id="apel:CA267_018155"/>
<dbReference type="CDD" id="cd11340">
    <property type="entry name" value="AmyAc_bac_CMD_like_3"/>
    <property type="match status" value="1"/>
</dbReference>
<dbReference type="Gene3D" id="2.60.40.1180">
    <property type="entry name" value="Golgi alpha-mannosidase II"/>
    <property type="match status" value="1"/>
</dbReference>